<gene>
    <name evidence="3" type="ORF">HJC23_011704</name>
</gene>
<organism evidence="3 4">
    <name type="scientific">Cyclotella cryptica</name>
    <dbReference type="NCBI Taxonomy" id="29204"/>
    <lineage>
        <taxon>Eukaryota</taxon>
        <taxon>Sar</taxon>
        <taxon>Stramenopiles</taxon>
        <taxon>Ochrophyta</taxon>
        <taxon>Bacillariophyta</taxon>
        <taxon>Coscinodiscophyceae</taxon>
        <taxon>Thalassiosirophycidae</taxon>
        <taxon>Stephanodiscales</taxon>
        <taxon>Stephanodiscaceae</taxon>
        <taxon>Cyclotella</taxon>
    </lineage>
</organism>
<evidence type="ECO:0000313" key="3">
    <source>
        <dbReference type="EMBL" id="KAL3800467.1"/>
    </source>
</evidence>
<comment type="caution">
    <text evidence="3">The sequence shown here is derived from an EMBL/GenBank/DDBJ whole genome shotgun (WGS) entry which is preliminary data.</text>
</comment>
<accession>A0ABD3QK67</accession>
<evidence type="ECO:0000313" key="4">
    <source>
        <dbReference type="Proteomes" id="UP001516023"/>
    </source>
</evidence>
<dbReference type="Gene3D" id="3.90.550.20">
    <property type="match status" value="1"/>
</dbReference>
<protein>
    <submittedName>
        <fullName evidence="3">Uncharacterized protein</fullName>
    </submittedName>
</protein>
<keyword evidence="4" id="KW-1185">Reference proteome</keyword>
<keyword evidence="1" id="KW-0808">Transferase</keyword>
<dbReference type="AlphaFoldDB" id="A0ABD3QK67"/>
<dbReference type="EMBL" id="JABMIG020000032">
    <property type="protein sequence ID" value="KAL3800467.1"/>
    <property type="molecule type" value="Genomic_DNA"/>
</dbReference>
<dbReference type="InterPro" id="IPR029044">
    <property type="entry name" value="Nucleotide-diphossugar_trans"/>
</dbReference>
<dbReference type="SUPFAM" id="SSF53448">
    <property type="entry name" value="Nucleotide-diphospho-sugar transferases"/>
    <property type="match status" value="1"/>
</dbReference>
<reference evidence="3 4" key="1">
    <citation type="journal article" date="2020" name="G3 (Bethesda)">
        <title>Improved Reference Genome for Cyclotella cryptica CCMP332, a Model for Cell Wall Morphogenesis, Salinity Adaptation, and Lipid Production in Diatoms (Bacillariophyta).</title>
        <authorList>
            <person name="Roberts W.R."/>
            <person name="Downey K.M."/>
            <person name="Ruck E.C."/>
            <person name="Traller J.C."/>
            <person name="Alverson A.J."/>
        </authorList>
    </citation>
    <scope>NUCLEOTIDE SEQUENCE [LARGE SCALE GENOMIC DNA]</scope>
    <source>
        <strain evidence="3 4">CCMP332</strain>
    </source>
</reference>
<dbReference type="PANTHER" id="PTHR32385">
    <property type="entry name" value="MANNOSYL PHOSPHORYLINOSITOL CERAMIDE SYNTHASE"/>
    <property type="match status" value="1"/>
</dbReference>
<dbReference type="Proteomes" id="UP001516023">
    <property type="component" value="Unassembled WGS sequence"/>
</dbReference>
<dbReference type="GO" id="GO:0016020">
    <property type="term" value="C:membrane"/>
    <property type="evidence" value="ECO:0007669"/>
    <property type="project" value="GOC"/>
</dbReference>
<dbReference type="PANTHER" id="PTHR32385:SF15">
    <property type="entry name" value="INOSITOL PHOSPHOCERAMIDE MANNOSYLTRANSFERASE 1"/>
    <property type="match status" value="1"/>
</dbReference>
<feature type="region of interest" description="Disordered" evidence="2">
    <location>
        <begin position="68"/>
        <end position="99"/>
    </location>
</feature>
<dbReference type="GO" id="GO:0006688">
    <property type="term" value="P:glycosphingolipid biosynthetic process"/>
    <property type="evidence" value="ECO:0007669"/>
    <property type="project" value="UniProtKB-ARBA"/>
</dbReference>
<evidence type="ECO:0000256" key="1">
    <source>
        <dbReference type="ARBA" id="ARBA00022679"/>
    </source>
</evidence>
<proteinExistence type="predicted"/>
<dbReference type="GO" id="GO:0016740">
    <property type="term" value="F:transferase activity"/>
    <property type="evidence" value="ECO:0007669"/>
    <property type="project" value="UniProtKB-KW"/>
</dbReference>
<dbReference type="InterPro" id="IPR007577">
    <property type="entry name" value="GlycoTrfase_DXD_sugar-bd_CS"/>
</dbReference>
<dbReference type="Pfam" id="PF04488">
    <property type="entry name" value="Gly_transf_sug"/>
    <property type="match status" value="1"/>
</dbReference>
<dbReference type="GO" id="GO:0006673">
    <property type="term" value="P:inositol phosphoceramide metabolic process"/>
    <property type="evidence" value="ECO:0007669"/>
    <property type="project" value="UniProtKB-ARBA"/>
</dbReference>
<dbReference type="InterPro" id="IPR051706">
    <property type="entry name" value="Glycosyltransferase_domain"/>
</dbReference>
<name>A0ABD3QK67_9STRA</name>
<evidence type="ECO:0000256" key="2">
    <source>
        <dbReference type="SAM" id="MobiDB-lite"/>
    </source>
</evidence>
<sequence>MNNDGKPSSPQPRRLAGTMRWRALLSLLILTAVSLYPLILLPSLDQPSPTAQADVMYSATLLEQILRGDNNTGNLSPPPQGPPDESLWLTSTSRPAPTGKIPRIINKLYFQKNGRFNSAGLPEDLRQAHESWRDLNPGYNLRYFNLVDARRYLATHFHPTFLRTFDCIEAFAGKADFFRIALLYRDGGYHSDWKQVCLAPGILDEISAQTDFFAAIDLGFAYALATRSCAANAFVGSVPRHPIAARYLDLAMRNVQASSYPENTLLATGPCLFGNAIRIIDPTFGREGNETKFGTYENNHFYYRNRTIIQHKCCGDHLLPWYYGQDWDGGNNYNILFNEKRYYCQDAMMIFET</sequence>